<dbReference type="InterPro" id="IPR011059">
    <property type="entry name" value="Metal-dep_hydrolase_composite"/>
</dbReference>
<dbReference type="Proteomes" id="UP001595957">
    <property type="component" value="Unassembled WGS sequence"/>
</dbReference>
<dbReference type="SUPFAM" id="SSF51338">
    <property type="entry name" value="Composite domain of metallo-dependent hydrolases"/>
    <property type="match status" value="2"/>
</dbReference>
<reference evidence="3" key="1">
    <citation type="journal article" date="2019" name="Int. J. Syst. Evol. Microbiol.">
        <title>The Global Catalogue of Microorganisms (GCM) 10K type strain sequencing project: providing services to taxonomists for standard genome sequencing and annotation.</title>
        <authorList>
            <consortium name="The Broad Institute Genomics Platform"/>
            <consortium name="The Broad Institute Genome Sequencing Center for Infectious Disease"/>
            <person name="Wu L."/>
            <person name="Ma J."/>
        </authorList>
    </citation>
    <scope>NUCLEOTIDE SEQUENCE [LARGE SCALE GENOMIC DNA]</scope>
    <source>
        <strain evidence="3">NBRC 103632</strain>
    </source>
</reference>
<name>A0ABV9F4A8_9SPHN</name>
<keyword evidence="3" id="KW-1185">Reference proteome</keyword>
<evidence type="ECO:0000313" key="2">
    <source>
        <dbReference type="EMBL" id="MFC4595702.1"/>
    </source>
</evidence>
<dbReference type="InterPro" id="IPR032466">
    <property type="entry name" value="Metal_Hydrolase"/>
</dbReference>
<proteinExistence type="predicted"/>
<dbReference type="EMBL" id="JBHSFZ010000058">
    <property type="protein sequence ID" value="MFC4595702.1"/>
    <property type="molecule type" value="Genomic_DNA"/>
</dbReference>
<feature type="domain" description="Amidohydrolase 3" evidence="1">
    <location>
        <begin position="46"/>
        <end position="293"/>
    </location>
</feature>
<organism evidence="2 3">
    <name type="scientific">Sphingobium tyrosinilyticum</name>
    <dbReference type="NCBI Taxonomy" id="2715436"/>
    <lineage>
        <taxon>Bacteria</taxon>
        <taxon>Pseudomonadati</taxon>
        <taxon>Pseudomonadota</taxon>
        <taxon>Alphaproteobacteria</taxon>
        <taxon>Sphingomonadales</taxon>
        <taxon>Sphingomonadaceae</taxon>
        <taxon>Sphingobium</taxon>
    </lineage>
</organism>
<dbReference type="Pfam" id="PF07969">
    <property type="entry name" value="Amidohydro_3"/>
    <property type="match status" value="2"/>
</dbReference>
<dbReference type="InterPro" id="IPR013108">
    <property type="entry name" value="Amidohydro_3"/>
</dbReference>
<dbReference type="PANTHER" id="PTHR11647">
    <property type="entry name" value="HYDRANTOINASE/DIHYDROPYRIMIDINASE FAMILY MEMBER"/>
    <property type="match status" value="1"/>
</dbReference>
<dbReference type="InterPro" id="IPR050378">
    <property type="entry name" value="Metallo-dep_Hydrolases_sf"/>
</dbReference>
<gene>
    <name evidence="2" type="ORF">ACFO3E_16200</name>
</gene>
<dbReference type="RefSeq" id="WP_380806209.1">
    <property type="nucleotide sequence ID" value="NZ_JBHSFZ010000058.1"/>
</dbReference>
<comment type="caution">
    <text evidence="2">The sequence shown here is derived from an EMBL/GenBank/DDBJ whole genome shotgun (WGS) entry which is preliminary data.</text>
</comment>
<dbReference type="PANTHER" id="PTHR11647:SF1">
    <property type="entry name" value="COLLAPSIN RESPONSE MEDIATOR PROTEIN"/>
    <property type="match status" value="1"/>
</dbReference>
<evidence type="ECO:0000313" key="3">
    <source>
        <dbReference type="Proteomes" id="UP001595957"/>
    </source>
</evidence>
<accession>A0ABV9F4A8</accession>
<feature type="domain" description="Amidohydrolase 3" evidence="1">
    <location>
        <begin position="432"/>
        <end position="522"/>
    </location>
</feature>
<protein>
    <submittedName>
        <fullName evidence="2">Amidohydrolase family protein</fullName>
    </submittedName>
</protein>
<dbReference type="Gene3D" id="2.30.40.10">
    <property type="entry name" value="Urease, subunit C, domain 1"/>
    <property type="match status" value="2"/>
</dbReference>
<dbReference type="SUPFAM" id="SSF51556">
    <property type="entry name" value="Metallo-dependent hydrolases"/>
    <property type="match status" value="1"/>
</dbReference>
<evidence type="ECO:0000259" key="1">
    <source>
        <dbReference type="Pfam" id="PF07969"/>
    </source>
</evidence>
<dbReference type="Gene3D" id="3.20.20.140">
    <property type="entry name" value="Metal-dependent hydrolases"/>
    <property type="match status" value="2"/>
</dbReference>
<sequence>MQYRFLIKNGTIVDGTGAPAYAADLRVRDGLIAEIGKDLAVEGRERVIDATDCYVTPGFIESHNHWDAGVWWSPMLEPNAAYGITTSINGFCGFSLAPMRKDARIRAEMIDIFNYFEDIPAAAQETVLPWDWETWSEYRASFERNVKLPLNFGMFCGHLPIRLTVMGLDAWERAATSDEIAKMCALLEDALDAGAMGMSSNVMDRDRNGRKVPPMHANEEEWLALMSVLGRRPSTMLQIMLDAVRDLNGPEQLEWIADLAKRTGARVLWAGTPRLKFQAHMLPRFREVQARYRAQGVELWPGFHHIAPTVVFTLNAGLMFGQQGATVWQGLTNEKDEAKKEAMLSDPEWLAKARKSWDEELYSHSTLRDPTSMTFIESQSGYGPIGITVGDYMALKGIDHPSDALAEWLLYNGCASVSHKRAWEIDEDVVIELMRDPSGAGNGTDGGAHGQSLCGAGDNIALLTNYVRDHPRLTMEEAIHGMTGKLARCYALPDRGVLREGMKADIAVFNLAEVERRPEEKVWDIPDGEGGRTYRYSRSPAPMRITLCNGVATFDNGAVTGRFPGEIVQPHGSPSFAMAAQ</sequence>